<keyword evidence="4" id="KW-1185">Reference proteome</keyword>
<feature type="transmembrane region" description="Helical" evidence="2">
    <location>
        <begin position="323"/>
        <end position="346"/>
    </location>
</feature>
<sequence>VKKAMQDIDARTIYATTENLPAVNRHSGEAEMEVGDNAQPTNKVSTTTAHKTATSPVRTTADPQPFVERGLAGLEATPSSPSLTPPQPETIADKSTFPPDPIAHHEAGSENFEEHKRLGEHFTPTKKGLEDFSRTTQRLVSPPVPFPGTDQTRTQSPTSVSETLVSPSARPSMNSSASKLLLEFVTKDKTLITIPTKLSTSPELFLSSFNADHKPPSVEGATTQLPINSSRPSSTQFGSDRTGLDSVQFQGVIDAEGEGGTTQTPLSIGTGPSSRTSSKPSFTLPVPGYHQEMFNGSAPISNPNTSPTTLDFYPHPQPMVQNYIIPVLSIGGVLCVFLAVGVLVYLKRNICTERSSKRQVQGLMYYPCDSQAETYPLEMV</sequence>
<feature type="region of interest" description="Disordered" evidence="1">
    <location>
        <begin position="256"/>
        <end position="280"/>
    </location>
</feature>
<proteinExistence type="predicted"/>
<feature type="region of interest" description="Disordered" evidence="1">
    <location>
        <begin position="138"/>
        <end position="173"/>
    </location>
</feature>
<evidence type="ECO:0000313" key="3">
    <source>
        <dbReference type="Ensembl" id="ENSPTXP00000010796.1"/>
    </source>
</evidence>
<keyword evidence="2" id="KW-0812">Transmembrane</keyword>
<feature type="compositionally biased region" description="Polar residues" evidence="1">
    <location>
        <begin position="38"/>
        <end position="62"/>
    </location>
</feature>
<dbReference type="AlphaFoldDB" id="A0A670YQC7"/>
<reference evidence="3" key="1">
    <citation type="submission" date="2025-08" db="UniProtKB">
        <authorList>
            <consortium name="Ensembl"/>
        </authorList>
    </citation>
    <scope>IDENTIFICATION</scope>
</reference>
<name>A0A670YQC7_PSETE</name>
<evidence type="ECO:0000256" key="2">
    <source>
        <dbReference type="SAM" id="Phobius"/>
    </source>
</evidence>
<feature type="region of interest" description="Disordered" evidence="1">
    <location>
        <begin position="24"/>
        <end position="64"/>
    </location>
</feature>
<accession>A0A670YQC7</accession>
<feature type="compositionally biased region" description="Polar residues" evidence="1">
    <location>
        <begin position="220"/>
        <end position="240"/>
    </location>
</feature>
<evidence type="ECO:0000313" key="4">
    <source>
        <dbReference type="Proteomes" id="UP000472273"/>
    </source>
</evidence>
<feature type="compositionally biased region" description="Polar residues" evidence="1">
    <location>
        <begin position="261"/>
        <end position="280"/>
    </location>
</feature>
<protein>
    <submittedName>
        <fullName evidence="3">Uncharacterized protein</fullName>
    </submittedName>
</protein>
<organism evidence="3 4">
    <name type="scientific">Pseudonaja textilis</name>
    <name type="common">Eastern brown snake</name>
    <dbReference type="NCBI Taxonomy" id="8673"/>
    <lineage>
        <taxon>Eukaryota</taxon>
        <taxon>Metazoa</taxon>
        <taxon>Chordata</taxon>
        <taxon>Craniata</taxon>
        <taxon>Vertebrata</taxon>
        <taxon>Euteleostomi</taxon>
        <taxon>Lepidosauria</taxon>
        <taxon>Squamata</taxon>
        <taxon>Bifurcata</taxon>
        <taxon>Unidentata</taxon>
        <taxon>Episquamata</taxon>
        <taxon>Toxicofera</taxon>
        <taxon>Serpentes</taxon>
        <taxon>Colubroidea</taxon>
        <taxon>Elapidae</taxon>
        <taxon>Hydrophiinae</taxon>
        <taxon>Pseudonaja</taxon>
    </lineage>
</organism>
<reference evidence="3" key="2">
    <citation type="submission" date="2025-09" db="UniProtKB">
        <authorList>
            <consortium name="Ensembl"/>
        </authorList>
    </citation>
    <scope>IDENTIFICATION</scope>
</reference>
<keyword evidence="2" id="KW-1133">Transmembrane helix</keyword>
<dbReference type="OMA" id="GEHFTPT"/>
<dbReference type="GeneTree" id="ENSGT00990000212287"/>
<dbReference type="Proteomes" id="UP000472273">
    <property type="component" value="Unplaced"/>
</dbReference>
<keyword evidence="2" id="KW-0472">Membrane</keyword>
<dbReference type="Ensembl" id="ENSPTXT00000011151.1">
    <property type="protein sequence ID" value="ENSPTXP00000010796.1"/>
    <property type="gene ID" value="ENSPTXG00000007633.1"/>
</dbReference>
<feature type="compositionally biased region" description="Polar residues" evidence="1">
    <location>
        <begin position="149"/>
        <end position="173"/>
    </location>
</feature>
<evidence type="ECO:0000256" key="1">
    <source>
        <dbReference type="SAM" id="MobiDB-lite"/>
    </source>
</evidence>
<feature type="region of interest" description="Disordered" evidence="1">
    <location>
        <begin position="216"/>
        <end position="240"/>
    </location>
</feature>